<dbReference type="InterPro" id="IPR000182">
    <property type="entry name" value="GNAT_dom"/>
</dbReference>
<comment type="caution">
    <text evidence="4">The sequence shown here is derived from an EMBL/GenBank/DDBJ whole genome shotgun (WGS) entry which is preliminary data.</text>
</comment>
<name>A0ABN2J6M1_9MICO</name>
<evidence type="ECO:0000256" key="1">
    <source>
        <dbReference type="ARBA" id="ARBA00022679"/>
    </source>
</evidence>
<reference evidence="4 5" key="1">
    <citation type="journal article" date="2019" name="Int. J. Syst. Evol. Microbiol.">
        <title>The Global Catalogue of Microorganisms (GCM) 10K type strain sequencing project: providing services to taxonomists for standard genome sequencing and annotation.</title>
        <authorList>
            <consortium name="The Broad Institute Genomics Platform"/>
            <consortium name="The Broad Institute Genome Sequencing Center for Infectious Disease"/>
            <person name="Wu L."/>
            <person name="Ma J."/>
        </authorList>
    </citation>
    <scope>NUCLEOTIDE SEQUENCE [LARGE SCALE GENOMIC DNA]</scope>
    <source>
        <strain evidence="4 5">JCM 15589</strain>
    </source>
</reference>
<proteinExistence type="predicted"/>
<dbReference type="PANTHER" id="PTHR43877">
    <property type="entry name" value="AMINOALKYLPHOSPHONATE N-ACETYLTRANSFERASE-RELATED-RELATED"/>
    <property type="match status" value="1"/>
</dbReference>
<dbReference type="Pfam" id="PF00583">
    <property type="entry name" value="Acetyltransf_1"/>
    <property type="match status" value="1"/>
</dbReference>
<dbReference type="InterPro" id="IPR050832">
    <property type="entry name" value="Bact_Acetyltransf"/>
</dbReference>
<organism evidence="4 5">
    <name type="scientific">Isoptericola hypogeus</name>
    <dbReference type="NCBI Taxonomy" id="300179"/>
    <lineage>
        <taxon>Bacteria</taxon>
        <taxon>Bacillati</taxon>
        <taxon>Actinomycetota</taxon>
        <taxon>Actinomycetes</taxon>
        <taxon>Micrococcales</taxon>
        <taxon>Promicromonosporaceae</taxon>
        <taxon>Isoptericola</taxon>
    </lineage>
</organism>
<keyword evidence="2" id="KW-0012">Acyltransferase</keyword>
<evidence type="ECO:0000256" key="2">
    <source>
        <dbReference type="ARBA" id="ARBA00023315"/>
    </source>
</evidence>
<evidence type="ECO:0000313" key="4">
    <source>
        <dbReference type="EMBL" id="GAA1719042.1"/>
    </source>
</evidence>
<dbReference type="EMBL" id="BAAAPM010000003">
    <property type="protein sequence ID" value="GAA1719042.1"/>
    <property type="molecule type" value="Genomic_DNA"/>
</dbReference>
<accession>A0ABN2J6M1</accession>
<dbReference type="InterPro" id="IPR016181">
    <property type="entry name" value="Acyl_CoA_acyltransferase"/>
</dbReference>
<keyword evidence="5" id="KW-1185">Reference proteome</keyword>
<protein>
    <submittedName>
        <fullName evidence="4">GNAT family N-acetyltransferase</fullName>
    </submittedName>
</protein>
<evidence type="ECO:0000259" key="3">
    <source>
        <dbReference type="PROSITE" id="PS51186"/>
    </source>
</evidence>
<dbReference type="SUPFAM" id="SSF55729">
    <property type="entry name" value="Acyl-CoA N-acyltransferases (Nat)"/>
    <property type="match status" value="1"/>
</dbReference>
<dbReference type="RefSeq" id="WP_344246933.1">
    <property type="nucleotide sequence ID" value="NZ_BAAAPM010000003.1"/>
</dbReference>
<dbReference type="Gene3D" id="3.40.630.30">
    <property type="match status" value="1"/>
</dbReference>
<gene>
    <name evidence="4" type="ORF">GCM10009809_13600</name>
</gene>
<keyword evidence="1" id="KW-0808">Transferase</keyword>
<dbReference type="Proteomes" id="UP001501138">
    <property type="component" value="Unassembled WGS sequence"/>
</dbReference>
<dbReference type="PROSITE" id="PS51186">
    <property type="entry name" value="GNAT"/>
    <property type="match status" value="1"/>
</dbReference>
<feature type="domain" description="N-acetyltransferase" evidence="3">
    <location>
        <begin position="7"/>
        <end position="153"/>
    </location>
</feature>
<evidence type="ECO:0000313" key="5">
    <source>
        <dbReference type="Proteomes" id="UP001501138"/>
    </source>
</evidence>
<sequence length="153" mass="16390">MATAHDVSVRRATTSDVDALLPLFLGYLAFYDAEHPPESARGFLAERVESGDGIVFVAESGGRALGLAQVYPTFSSLGLQRVWTLNDLFVDPEARGAGTGRALVRAVVAAAREAGARSVQLSTAWDNVEAQALYEAEGLVREREFVTYSLSLA</sequence>
<dbReference type="CDD" id="cd04301">
    <property type="entry name" value="NAT_SF"/>
    <property type="match status" value="1"/>
</dbReference>